<evidence type="ECO:0000313" key="3">
    <source>
        <dbReference type="Proteomes" id="UP000550707"/>
    </source>
</evidence>
<gene>
    <name evidence="2" type="ORF">HJG59_011046</name>
</gene>
<proteinExistence type="predicted"/>
<keyword evidence="3" id="KW-1185">Reference proteome</keyword>
<sequence length="154" mass="15998">MSETGRKPWVDAAETDGEGRNFRQGPGPRFRRQCGAAPGALDARPAAADCGTCCLSCQRGFAEDGAGPGPRCYHACAQRARVASGGPVLPSRLLGADRDSEVVVPQNAPPGAVSKLTSFRVSLAFASPGTRAGAECSEPGRWRQSVPSAGRFLL</sequence>
<dbReference type="Proteomes" id="UP000550707">
    <property type="component" value="Unassembled WGS sequence"/>
</dbReference>
<comment type="caution">
    <text evidence="2">The sequence shown here is derived from an EMBL/GenBank/DDBJ whole genome shotgun (WGS) entry which is preliminary data.</text>
</comment>
<organism evidence="2 3">
    <name type="scientific">Molossus molossus</name>
    <name type="common">Pallas' mastiff bat</name>
    <name type="synonym">Vespertilio molossus</name>
    <dbReference type="NCBI Taxonomy" id="27622"/>
    <lineage>
        <taxon>Eukaryota</taxon>
        <taxon>Metazoa</taxon>
        <taxon>Chordata</taxon>
        <taxon>Craniata</taxon>
        <taxon>Vertebrata</taxon>
        <taxon>Euteleostomi</taxon>
        <taxon>Mammalia</taxon>
        <taxon>Eutheria</taxon>
        <taxon>Laurasiatheria</taxon>
        <taxon>Chiroptera</taxon>
        <taxon>Yangochiroptera</taxon>
        <taxon>Molossidae</taxon>
        <taxon>Molossus</taxon>
    </lineage>
</organism>
<dbReference type="AlphaFoldDB" id="A0A7J8HH52"/>
<reference evidence="2 3" key="1">
    <citation type="journal article" date="2020" name="Nature">
        <title>Six reference-quality genomes reveal evolution of bat adaptations.</title>
        <authorList>
            <person name="Jebb D."/>
            <person name="Huang Z."/>
            <person name="Pippel M."/>
            <person name="Hughes G.M."/>
            <person name="Lavrichenko K."/>
            <person name="Devanna P."/>
            <person name="Winkler S."/>
            <person name="Jermiin L.S."/>
            <person name="Skirmuntt E.C."/>
            <person name="Katzourakis A."/>
            <person name="Burkitt-Gray L."/>
            <person name="Ray D.A."/>
            <person name="Sullivan K.A.M."/>
            <person name="Roscito J.G."/>
            <person name="Kirilenko B.M."/>
            <person name="Davalos L.M."/>
            <person name="Corthals A.P."/>
            <person name="Power M.L."/>
            <person name="Jones G."/>
            <person name="Ransome R.D."/>
            <person name="Dechmann D.K.N."/>
            <person name="Locatelli A.G."/>
            <person name="Puechmaille S.J."/>
            <person name="Fedrigo O."/>
            <person name="Jarvis E.D."/>
            <person name="Hiller M."/>
            <person name="Vernes S.C."/>
            <person name="Myers E.W."/>
            <person name="Teeling E.C."/>
        </authorList>
    </citation>
    <scope>NUCLEOTIDE SEQUENCE [LARGE SCALE GENOMIC DNA]</scope>
    <source>
        <strain evidence="2">MMolMol1</strain>
        <tissue evidence="2">Muscle</tissue>
    </source>
</reference>
<evidence type="ECO:0000313" key="2">
    <source>
        <dbReference type="EMBL" id="KAF6471674.1"/>
    </source>
</evidence>
<feature type="region of interest" description="Disordered" evidence="1">
    <location>
        <begin position="1"/>
        <end position="27"/>
    </location>
</feature>
<evidence type="ECO:0000256" key="1">
    <source>
        <dbReference type="SAM" id="MobiDB-lite"/>
    </source>
</evidence>
<dbReference type="InParanoid" id="A0A7J8HH52"/>
<accession>A0A7J8HH52</accession>
<feature type="region of interest" description="Disordered" evidence="1">
    <location>
        <begin position="132"/>
        <end position="154"/>
    </location>
</feature>
<dbReference type="EMBL" id="JACASF010000006">
    <property type="protein sequence ID" value="KAF6471674.1"/>
    <property type="molecule type" value="Genomic_DNA"/>
</dbReference>
<protein>
    <submittedName>
        <fullName evidence="2">Uncharacterized protein</fullName>
    </submittedName>
</protein>
<name>A0A7J8HH52_MOLMO</name>